<evidence type="ECO:0000313" key="3">
    <source>
        <dbReference type="Proteomes" id="UP000718564"/>
    </source>
</evidence>
<dbReference type="RefSeq" id="WP_169155765.1">
    <property type="nucleotide sequence ID" value="NZ_CAWPJE010000080.1"/>
</dbReference>
<dbReference type="PANTHER" id="PTHR37489">
    <property type="entry name" value="DUF3500 DOMAIN-CONTAINING PROTEIN"/>
    <property type="match status" value="1"/>
</dbReference>
<feature type="region of interest" description="Disordered" evidence="1">
    <location>
        <begin position="211"/>
        <end position="232"/>
    </location>
</feature>
<keyword evidence="3" id="KW-1185">Reference proteome</keyword>
<gene>
    <name evidence="2" type="ORF">DP116_13975</name>
</gene>
<sequence>MPQFKLDDLLGQLTKKLNEYGKELYWFSFMGQPSMKEPWGWQLDGHHLNINYFVLGDQVVMTPTFMGSEPVRATEGEHAGIRVFEPEESKGLATIRALTAEQRDKAVLAKEIPTDVFTSAFRDNFEMRYEGISFAELMSGQQEILLDLIREYTSDIRNGHAEVKMEQVRQHLENTHFAWMGGFDNNSVFYYRIHSPVILIEFDHQRGQALGNKEPSRNHIHTVVRTPNGNDYGKDLLRQHYQRSNHSHVHSH</sequence>
<evidence type="ECO:0000256" key="1">
    <source>
        <dbReference type="SAM" id="MobiDB-lite"/>
    </source>
</evidence>
<comment type="caution">
    <text evidence="2">The sequence shown here is derived from an EMBL/GenBank/DDBJ whole genome shotgun (WGS) entry which is preliminary data.</text>
</comment>
<evidence type="ECO:0008006" key="4">
    <source>
        <dbReference type="Google" id="ProtNLM"/>
    </source>
</evidence>
<organism evidence="2 3">
    <name type="scientific">Brasilonema bromeliae SPC951</name>
    <dbReference type="NCBI Taxonomy" id="385972"/>
    <lineage>
        <taxon>Bacteria</taxon>
        <taxon>Bacillati</taxon>
        <taxon>Cyanobacteriota</taxon>
        <taxon>Cyanophyceae</taxon>
        <taxon>Nostocales</taxon>
        <taxon>Scytonemataceae</taxon>
        <taxon>Brasilonema</taxon>
        <taxon>Bromeliae group (in: Brasilonema)</taxon>
    </lineage>
</organism>
<accession>A0ABX1P7V9</accession>
<dbReference type="InterPro" id="IPR021889">
    <property type="entry name" value="DUF3500"/>
</dbReference>
<dbReference type="Proteomes" id="UP000718564">
    <property type="component" value="Unassembled WGS sequence"/>
</dbReference>
<name>A0ABX1P7V9_9CYAN</name>
<proteinExistence type="predicted"/>
<dbReference type="Pfam" id="PF12006">
    <property type="entry name" value="DUF3500"/>
    <property type="match status" value="1"/>
</dbReference>
<dbReference type="EMBL" id="QMEB01000098">
    <property type="protein sequence ID" value="NMG20504.1"/>
    <property type="molecule type" value="Genomic_DNA"/>
</dbReference>
<reference evidence="2 3" key="1">
    <citation type="submission" date="2018-06" db="EMBL/GenBank/DDBJ databases">
        <title>Comparative genomics of Brasilonema spp. strains.</title>
        <authorList>
            <person name="Alvarenga D.O."/>
            <person name="Fiore M.F."/>
            <person name="Varani A.M."/>
        </authorList>
    </citation>
    <scope>NUCLEOTIDE SEQUENCE [LARGE SCALE GENOMIC DNA]</scope>
    <source>
        <strain evidence="2 3">SPC951</strain>
    </source>
</reference>
<dbReference type="PANTHER" id="PTHR37489:SF1">
    <property type="entry name" value="DUF3500 DOMAIN-CONTAINING PROTEIN"/>
    <property type="match status" value="1"/>
</dbReference>
<evidence type="ECO:0000313" key="2">
    <source>
        <dbReference type="EMBL" id="NMG20504.1"/>
    </source>
</evidence>
<protein>
    <recommendedName>
        <fullName evidence="4">DUF3500 domain-containing protein</fullName>
    </recommendedName>
</protein>